<sequence length="511" mass="55448">MDQINRKQSLAQLMAIDAKQQADLKAFVGFGEDDARALKELLPLIAAHADDLVNRFYGNIQKYPEMMSIVDLAGSNIERLKVVQKRYLLEWFEGDYGDGYFERRLSIGAMHNKIGLTPRWYLGSYSFYLQTITPLIMRRYWLNAAARARALHALYKIVFIDSELAIETYIRKSSDDKFAEYQRRVAGYSAFIEEVAHGDLRQRVKVDEGGGSDELSLIGVNLNAMVESLAGMSKQSGEASNALMSTLVEMQSAINAQSAGAAQQAAAVNETTATLEQIKATSAQTLSKTQQLGETAERARREGDQGLQAVQQAITGMEAIRARVENIAQTILALSEQTQQIGEITGVVSSLAQQSKMLALNASIEAAKAGDAGKGFAVVAAEVKELAEQSQQSTAQVQKILQDIRHATDRAVMATEEGSKGVDAGVVLVQKSGEVMKQLGEVIREAALASQQIVAAVRQEAVGIDQVATAMSEINKVTAQFVAGTQQTKAASMKLDEMAGKLKISVGTYKV</sequence>
<dbReference type="Pfam" id="PF00015">
    <property type="entry name" value="MCPsignal"/>
    <property type="match status" value="1"/>
</dbReference>
<name>A0A5Q0BPM0_9GAMM</name>
<dbReference type="SUPFAM" id="SSF46458">
    <property type="entry name" value="Globin-like"/>
    <property type="match status" value="1"/>
</dbReference>
<evidence type="ECO:0000256" key="4">
    <source>
        <dbReference type="PROSITE-ProRule" id="PRU00284"/>
    </source>
</evidence>
<feature type="domain" description="Methyl-accepting transducer" evidence="5">
    <location>
        <begin position="239"/>
        <end position="475"/>
    </location>
</feature>
<evidence type="ECO:0000313" key="8">
    <source>
        <dbReference type="Proteomes" id="UP000325755"/>
    </source>
</evidence>
<evidence type="ECO:0000256" key="3">
    <source>
        <dbReference type="ARBA" id="ARBA00029447"/>
    </source>
</evidence>
<dbReference type="InterPro" id="IPR039379">
    <property type="entry name" value="Protoglobin_sensor_dom"/>
</dbReference>
<dbReference type="PANTHER" id="PTHR32089:SF112">
    <property type="entry name" value="LYSOZYME-LIKE PROTEIN-RELATED"/>
    <property type="match status" value="1"/>
</dbReference>
<dbReference type="InterPro" id="IPR003660">
    <property type="entry name" value="HAMP_dom"/>
</dbReference>
<organism evidence="7 8">
    <name type="scientific">Candidatus Methylospira mobilis</name>
    <dbReference type="NCBI Taxonomy" id="1808979"/>
    <lineage>
        <taxon>Bacteria</taxon>
        <taxon>Pseudomonadati</taxon>
        <taxon>Pseudomonadota</taxon>
        <taxon>Gammaproteobacteria</taxon>
        <taxon>Methylococcales</taxon>
        <taxon>Methylococcaceae</taxon>
        <taxon>Candidatus Methylospira</taxon>
    </lineage>
</organism>
<dbReference type="GO" id="GO:0019825">
    <property type="term" value="F:oxygen binding"/>
    <property type="evidence" value="ECO:0007669"/>
    <property type="project" value="InterPro"/>
</dbReference>
<dbReference type="InterPro" id="IPR044398">
    <property type="entry name" value="Globin-sensor_dom"/>
</dbReference>
<protein>
    <submittedName>
        <fullName evidence="7">Uncharacterized protein</fullName>
    </submittedName>
</protein>
<dbReference type="GO" id="GO:0004888">
    <property type="term" value="F:transmembrane signaling receptor activity"/>
    <property type="evidence" value="ECO:0007669"/>
    <property type="project" value="InterPro"/>
</dbReference>
<accession>A0A5Q0BPM0</accession>
<dbReference type="Pfam" id="PF11563">
    <property type="entry name" value="Protoglobin"/>
    <property type="match status" value="1"/>
</dbReference>
<dbReference type="PANTHER" id="PTHR32089">
    <property type="entry name" value="METHYL-ACCEPTING CHEMOTAXIS PROTEIN MCPB"/>
    <property type="match status" value="1"/>
</dbReference>
<dbReference type="InterPro" id="IPR012292">
    <property type="entry name" value="Globin/Proto"/>
</dbReference>
<dbReference type="Gene3D" id="1.10.287.950">
    <property type="entry name" value="Methyl-accepting chemotaxis protein"/>
    <property type="match status" value="1"/>
</dbReference>
<dbReference type="CDD" id="cd11386">
    <property type="entry name" value="MCP_signal"/>
    <property type="match status" value="1"/>
</dbReference>
<evidence type="ECO:0000256" key="2">
    <source>
        <dbReference type="ARBA" id="ARBA00023224"/>
    </source>
</evidence>
<dbReference type="InterPro" id="IPR009050">
    <property type="entry name" value="Globin-like_sf"/>
</dbReference>
<dbReference type="InterPro" id="IPR004090">
    <property type="entry name" value="Chemotax_Me-accpt_rcpt"/>
</dbReference>
<feature type="domain" description="HAMP" evidence="6">
    <location>
        <begin position="179"/>
        <end position="234"/>
    </location>
</feature>
<comment type="similarity">
    <text evidence="3">Belongs to the methyl-accepting chemotaxis (MCP) protein family.</text>
</comment>
<reference evidence="7 8" key="1">
    <citation type="submission" date="2019-09" db="EMBL/GenBank/DDBJ databases">
        <title>Ecophysiology of the spiral-shaped methanotroph Methylospira mobilis as revealed by the complete genome sequence.</title>
        <authorList>
            <person name="Oshkin I.Y."/>
            <person name="Dedysh S.N."/>
            <person name="Miroshnikov K."/>
            <person name="Danilova O.V."/>
            <person name="Hakobyan A."/>
            <person name="Liesack W."/>
        </authorList>
    </citation>
    <scope>NUCLEOTIDE SEQUENCE [LARGE SCALE GENOMIC DNA]</scope>
    <source>
        <strain evidence="7 8">Shm1</strain>
    </source>
</reference>
<proteinExistence type="inferred from homology"/>
<dbReference type="GO" id="GO:0020037">
    <property type="term" value="F:heme binding"/>
    <property type="evidence" value="ECO:0007669"/>
    <property type="project" value="InterPro"/>
</dbReference>
<dbReference type="InParanoid" id="A0A5Q0BPM0"/>
<dbReference type="PROSITE" id="PS50885">
    <property type="entry name" value="HAMP"/>
    <property type="match status" value="1"/>
</dbReference>
<dbReference type="KEGG" id="mmob:F6R98_17135"/>
<comment type="subcellular location">
    <subcellularLocation>
        <location evidence="1">Membrane</location>
    </subcellularLocation>
</comment>
<dbReference type="GO" id="GO:0006935">
    <property type="term" value="P:chemotaxis"/>
    <property type="evidence" value="ECO:0007669"/>
    <property type="project" value="InterPro"/>
</dbReference>
<keyword evidence="8" id="KW-1185">Reference proteome</keyword>
<dbReference type="Proteomes" id="UP000325755">
    <property type="component" value="Chromosome"/>
</dbReference>
<dbReference type="Pfam" id="PF00672">
    <property type="entry name" value="HAMP"/>
    <property type="match status" value="1"/>
</dbReference>
<dbReference type="GO" id="GO:0007165">
    <property type="term" value="P:signal transduction"/>
    <property type="evidence" value="ECO:0007669"/>
    <property type="project" value="UniProtKB-KW"/>
</dbReference>
<evidence type="ECO:0000256" key="1">
    <source>
        <dbReference type="ARBA" id="ARBA00004370"/>
    </source>
</evidence>
<dbReference type="OrthoDB" id="9800154at2"/>
<dbReference type="CDD" id="cd01068">
    <property type="entry name" value="globin_sensor"/>
    <property type="match status" value="1"/>
</dbReference>
<evidence type="ECO:0000313" key="7">
    <source>
        <dbReference type="EMBL" id="QFY44144.1"/>
    </source>
</evidence>
<dbReference type="PRINTS" id="PR00260">
    <property type="entry name" value="CHEMTRNSDUCR"/>
</dbReference>
<dbReference type="RefSeq" id="WP_153250112.1">
    <property type="nucleotide sequence ID" value="NZ_CP044205.1"/>
</dbReference>
<dbReference type="InterPro" id="IPR004089">
    <property type="entry name" value="MCPsignal_dom"/>
</dbReference>
<dbReference type="SUPFAM" id="SSF58104">
    <property type="entry name" value="Methyl-accepting chemotaxis protein (MCP) signaling domain"/>
    <property type="match status" value="1"/>
</dbReference>
<evidence type="ECO:0000259" key="5">
    <source>
        <dbReference type="PROSITE" id="PS50111"/>
    </source>
</evidence>
<keyword evidence="2 4" id="KW-0807">Transducer</keyword>
<evidence type="ECO:0000259" key="6">
    <source>
        <dbReference type="PROSITE" id="PS50885"/>
    </source>
</evidence>
<gene>
    <name evidence="7" type="ORF">F6R98_17135</name>
</gene>
<dbReference type="PROSITE" id="PS50111">
    <property type="entry name" value="CHEMOTAXIS_TRANSDUC_2"/>
    <property type="match status" value="1"/>
</dbReference>
<dbReference type="GO" id="GO:0016020">
    <property type="term" value="C:membrane"/>
    <property type="evidence" value="ECO:0007669"/>
    <property type="project" value="UniProtKB-SubCell"/>
</dbReference>
<dbReference type="AlphaFoldDB" id="A0A5Q0BPM0"/>
<dbReference type="CDD" id="cd06225">
    <property type="entry name" value="HAMP"/>
    <property type="match status" value="1"/>
</dbReference>
<dbReference type="SMART" id="SM00283">
    <property type="entry name" value="MA"/>
    <property type="match status" value="1"/>
</dbReference>
<dbReference type="Gene3D" id="1.10.490.10">
    <property type="entry name" value="Globins"/>
    <property type="match status" value="1"/>
</dbReference>
<dbReference type="EMBL" id="CP044205">
    <property type="protein sequence ID" value="QFY44144.1"/>
    <property type="molecule type" value="Genomic_DNA"/>
</dbReference>